<sequence>MSGPSPGNPLITLYSLRSAIDDILIIKQLKAKRGKKQQIMFYLPSEVPFSQSQSYSIHPAGDDDDSKPEPEDNRPRQRVIIDTAILDTTPAEVIDIAHKRALALVDSLLAAEKGKVLREIEEWLE</sequence>
<dbReference type="EMBL" id="SNRW01027852">
    <property type="protein sequence ID" value="KAA6359806.1"/>
    <property type="molecule type" value="Genomic_DNA"/>
</dbReference>
<name>A0A5J4TMQ5_9EUKA</name>
<reference evidence="2 3" key="1">
    <citation type="submission" date="2019-03" db="EMBL/GenBank/DDBJ databases">
        <title>Single cell metagenomics reveals metabolic interactions within the superorganism composed of flagellate Streblomastix strix and complex community of Bacteroidetes bacteria on its surface.</title>
        <authorList>
            <person name="Treitli S.C."/>
            <person name="Kolisko M."/>
            <person name="Husnik F."/>
            <person name="Keeling P."/>
            <person name="Hampl V."/>
        </authorList>
    </citation>
    <scope>NUCLEOTIDE SEQUENCE [LARGE SCALE GENOMIC DNA]</scope>
    <source>
        <strain evidence="2">ST1C</strain>
    </source>
</reference>
<dbReference type="Proteomes" id="UP000324800">
    <property type="component" value="Unassembled WGS sequence"/>
</dbReference>
<feature type="non-terminal residue" evidence="2">
    <location>
        <position position="125"/>
    </location>
</feature>
<gene>
    <name evidence="2" type="ORF">EZS28_044667</name>
</gene>
<organism evidence="2 3">
    <name type="scientific">Streblomastix strix</name>
    <dbReference type="NCBI Taxonomy" id="222440"/>
    <lineage>
        <taxon>Eukaryota</taxon>
        <taxon>Metamonada</taxon>
        <taxon>Preaxostyla</taxon>
        <taxon>Oxymonadida</taxon>
        <taxon>Streblomastigidae</taxon>
        <taxon>Streblomastix</taxon>
    </lineage>
</organism>
<proteinExistence type="predicted"/>
<accession>A0A5J4TMQ5</accession>
<evidence type="ECO:0000313" key="3">
    <source>
        <dbReference type="Proteomes" id="UP000324800"/>
    </source>
</evidence>
<comment type="caution">
    <text evidence="2">The sequence shown here is derived from an EMBL/GenBank/DDBJ whole genome shotgun (WGS) entry which is preliminary data.</text>
</comment>
<dbReference type="AlphaFoldDB" id="A0A5J4TMQ5"/>
<evidence type="ECO:0000256" key="1">
    <source>
        <dbReference type="SAM" id="MobiDB-lite"/>
    </source>
</evidence>
<protein>
    <submittedName>
        <fullName evidence="2">Uncharacterized protein</fullName>
    </submittedName>
</protein>
<feature type="region of interest" description="Disordered" evidence="1">
    <location>
        <begin position="49"/>
        <end position="77"/>
    </location>
</feature>
<evidence type="ECO:0000313" key="2">
    <source>
        <dbReference type="EMBL" id="KAA6359806.1"/>
    </source>
</evidence>